<dbReference type="AlphaFoldDB" id="A0AAV7PU81"/>
<gene>
    <name evidence="2" type="ORF">NDU88_010064</name>
</gene>
<feature type="region of interest" description="Disordered" evidence="1">
    <location>
        <begin position="101"/>
        <end position="153"/>
    </location>
</feature>
<sequence length="400" mass="43424">MWCGSPRPPCTPTYIATCVPRGQRPKGNTIPVDKEWGIVSPHNQNVREGTLLIRRPTGSQGAQRGGPLTEQAAAQAQAKQIRLEGRDFVVRFLRITAKGSPEWGREHVRSHATEEEVDSRTSIKEQIPAHAMSSPDTSIDTDSPTDGTRAHRSLSCPALPTTVHYDSSVCNASLLQACTAPLPPLTSVFSTTVDGAIQCYNSAVDWPPPAVSSQPLLHKDLFVTADTANLYANKPEEHNPAMNNVTTIAQVMGEPEWSAVQAEQTETAISPELSPCGKPTILPIIKGRSSLTDLELGALSEQFLRNLEEQINRTISLTSTATATTETKHYEKDEAEGGRSDSTTPECSTNAQELAAIRASKDIMARALLCQSNNMDLQLDPFQSLATHLLDVRTKVTNIK</sequence>
<feature type="compositionally biased region" description="Basic and acidic residues" evidence="1">
    <location>
        <begin position="326"/>
        <end position="339"/>
    </location>
</feature>
<evidence type="ECO:0000256" key="1">
    <source>
        <dbReference type="SAM" id="MobiDB-lite"/>
    </source>
</evidence>
<organism evidence="2 3">
    <name type="scientific">Pleurodeles waltl</name>
    <name type="common">Iberian ribbed newt</name>
    <dbReference type="NCBI Taxonomy" id="8319"/>
    <lineage>
        <taxon>Eukaryota</taxon>
        <taxon>Metazoa</taxon>
        <taxon>Chordata</taxon>
        <taxon>Craniata</taxon>
        <taxon>Vertebrata</taxon>
        <taxon>Euteleostomi</taxon>
        <taxon>Amphibia</taxon>
        <taxon>Batrachia</taxon>
        <taxon>Caudata</taxon>
        <taxon>Salamandroidea</taxon>
        <taxon>Salamandridae</taxon>
        <taxon>Pleurodelinae</taxon>
        <taxon>Pleurodeles</taxon>
    </lineage>
</organism>
<accession>A0AAV7PU81</accession>
<feature type="compositionally biased region" description="Low complexity" evidence="1">
    <location>
        <begin position="133"/>
        <end position="147"/>
    </location>
</feature>
<proteinExistence type="predicted"/>
<feature type="compositionally biased region" description="Basic and acidic residues" evidence="1">
    <location>
        <begin position="103"/>
        <end position="123"/>
    </location>
</feature>
<comment type="caution">
    <text evidence="2">The sequence shown here is derived from an EMBL/GenBank/DDBJ whole genome shotgun (WGS) entry which is preliminary data.</text>
</comment>
<dbReference type="EMBL" id="JANPWB010000011">
    <property type="protein sequence ID" value="KAJ1131731.1"/>
    <property type="molecule type" value="Genomic_DNA"/>
</dbReference>
<evidence type="ECO:0000313" key="2">
    <source>
        <dbReference type="EMBL" id="KAJ1131731.1"/>
    </source>
</evidence>
<evidence type="ECO:0000313" key="3">
    <source>
        <dbReference type="Proteomes" id="UP001066276"/>
    </source>
</evidence>
<reference evidence="2" key="1">
    <citation type="journal article" date="2022" name="bioRxiv">
        <title>Sequencing and chromosome-scale assembly of the giantPleurodeles waltlgenome.</title>
        <authorList>
            <person name="Brown T."/>
            <person name="Elewa A."/>
            <person name="Iarovenko S."/>
            <person name="Subramanian E."/>
            <person name="Araus A.J."/>
            <person name="Petzold A."/>
            <person name="Susuki M."/>
            <person name="Suzuki K.-i.T."/>
            <person name="Hayashi T."/>
            <person name="Toyoda A."/>
            <person name="Oliveira C."/>
            <person name="Osipova E."/>
            <person name="Leigh N.D."/>
            <person name="Simon A."/>
            <person name="Yun M.H."/>
        </authorList>
    </citation>
    <scope>NUCLEOTIDE SEQUENCE</scope>
    <source>
        <strain evidence="2">20211129_DDA</strain>
        <tissue evidence="2">Liver</tissue>
    </source>
</reference>
<dbReference type="Proteomes" id="UP001066276">
    <property type="component" value="Chromosome 7"/>
</dbReference>
<feature type="region of interest" description="Disordered" evidence="1">
    <location>
        <begin position="322"/>
        <end position="346"/>
    </location>
</feature>
<name>A0AAV7PU81_PLEWA</name>
<keyword evidence="3" id="KW-1185">Reference proteome</keyword>
<protein>
    <submittedName>
        <fullName evidence="2">Uncharacterized protein</fullName>
    </submittedName>
</protein>